<evidence type="ECO:0000256" key="2">
    <source>
        <dbReference type="ARBA" id="ARBA00022980"/>
    </source>
</evidence>
<dbReference type="InterPro" id="IPR013005">
    <property type="entry name" value="Ribosomal_uL4-like"/>
</dbReference>
<dbReference type="AlphaFoldDB" id="A0A1F8BEE2"/>
<accession>A0A1F8BEE2</accession>
<dbReference type="GO" id="GO:1990904">
    <property type="term" value="C:ribonucleoprotein complex"/>
    <property type="evidence" value="ECO:0007669"/>
    <property type="project" value="UniProtKB-KW"/>
</dbReference>
<dbReference type="Proteomes" id="UP000177082">
    <property type="component" value="Unassembled WGS sequence"/>
</dbReference>
<evidence type="ECO:0000313" key="6">
    <source>
        <dbReference type="EMBL" id="OGM62019.1"/>
    </source>
</evidence>
<dbReference type="InterPro" id="IPR002136">
    <property type="entry name" value="Ribosomal_uL4"/>
</dbReference>
<dbReference type="GO" id="GO:0003735">
    <property type="term" value="F:structural constituent of ribosome"/>
    <property type="evidence" value="ECO:0007669"/>
    <property type="project" value="InterPro"/>
</dbReference>
<dbReference type="Gene3D" id="3.40.1370.10">
    <property type="match status" value="1"/>
</dbReference>
<organism evidence="6 7">
    <name type="scientific">Candidatus Woesebacteria bacterium RIFCSPLOWO2_01_FULL_39_21</name>
    <dbReference type="NCBI Taxonomy" id="1802519"/>
    <lineage>
        <taxon>Bacteria</taxon>
        <taxon>Candidatus Woeseibacteriota</taxon>
    </lineage>
</organism>
<dbReference type="SUPFAM" id="SSF52166">
    <property type="entry name" value="Ribosomal protein L4"/>
    <property type="match status" value="1"/>
</dbReference>
<dbReference type="PANTHER" id="PTHR10746:SF6">
    <property type="entry name" value="LARGE RIBOSOMAL SUBUNIT PROTEIN UL4M"/>
    <property type="match status" value="1"/>
</dbReference>
<dbReference type="GO" id="GO:0006412">
    <property type="term" value="P:translation"/>
    <property type="evidence" value="ECO:0007669"/>
    <property type="project" value="InterPro"/>
</dbReference>
<evidence type="ECO:0000313" key="7">
    <source>
        <dbReference type="Proteomes" id="UP000177082"/>
    </source>
</evidence>
<dbReference type="EMBL" id="MGHF01000029">
    <property type="protein sequence ID" value="OGM62019.1"/>
    <property type="molecule type" value="Genomic_DNA"/>
</dbReference>
<sequence length="203" mass="22790">MKITVISYKGEKGKSLNLPKEWGEELSSHLLWQAIHVYRERAHTGLSQAKTRAEVNRTKKKVYRQKGTGGARHGARSAPIYVGGGVAHGPRAIKRELKLSQKMRRKALNLSLKLKNDDNNLFAVKDLAKFKKTKEVGNFLKKLDILGKRILFAVSDGNFKSFEKAARNIKNVSVVPFRTINAYKVFVSGKVFLDEVALVKGKD</sequence>
<evidence type="ECO:0000256" key="1">
    <source>
        <dbReference type="ARBA" id="ARBA00010528"/>
    </source>
</evidence>
<keyword evidence="2 6" id="KW-0689">Ribosomal protein</keyword>
<comment type="similarity">
    <text evidence="1">Belongs to the universal ribosomal protein uL4 family.</text>
</comment>
<comment type="caution">
    <text evidence="6">The sequence shown here is derived from an EMBL/GenBank/DDBJ whole genome shotgun (WGS) entry which is preliminary data.</text>
</comment>
<dbReference type="STRING" id="1802519.A2961_04565"/>
<protein>
    <recommendedName>
        <fullName evidence="4">Large ribosomal subunit protein uL4</fullName>
    </recommendedName>
    <alternativeName>
        <fullName evidence="5">50S ribosomal protein L4</fullName>
    </alternativeName>
</protein>
<name>A0A1F8BEE2_9BACT</name>
<evidence type="ECO:0000256" key="4">
    <source>
        <dbReference type="ARBA" id="ARBA00035244"/>
    </source>
</evidence>
<dbReference type="Pfam" id="PF00573">
    <property type="entry name" value="Ribosomal_L4"/>
    <property type="match status" value="1"/>
</dbReference>
<dbReference type="PANTHER" id="PTHR10746">
    <property type="entry name" value="50S RIBOSOMAL PROTEIN L4"/>
    <property type="match status" value="1"/>
</dbReference>
<keyword evidence="3" id="KW-0687">Ribonucleoprotein</keyword>
<dbReference type="InterPro" id="IPR023574">
    <property type="entry name" value="Ribosomal_uL4_dom_sf"/>
</dbReference>
<proteinExistence type="inferred from homology"/>
<dbReference type="NCBIfam" id="TIGR03953">
    <property type="entry name" value="rplD_bact"/>
    <property type="match status" value="1"/>
</dbReference>
<dbReference type="GO" id="GO:0005840">
    <property type="term" value="C:ribosome"/>
    <property type="evidence" value="ECO:0007669"/>
    <property type="project" value="UniProtKB-KW"/>
</dbReference>
<evidence type="ECO:0000256" key="3">
    <source>
        <dbReference type="ARBA" id="ARBA00023274"/>
    </source>
</evidence>
<gene>
    <name evidence="6" type="ORF">A2961_04565</name>
</gene>
<reference evidence="6 7" key="1">
    <citation type="journal article" date="2016" name="Nat. Commun.">
        <title>Thousands of microbial genomes shed light on interconnected biogeochemical processes in an aquifer system.</title>
        <authorList>
            <person name="Anantharaman K."/>
            <person name="Brown C.T."/>
            <person name="Hug L.A."/>
            <person name="Sharon I."/>
            <person name="Castelle C.J."/>
            <person name="Probst A.J."/>
            <person name="Thomas B.C."/>
            <person name="Singh A."/>
            <person name="Wilkins M.J."/>
            <person name="Karaoz U."/>
            <person name="Brodie E.L."/>
            <person name="Williams K.H."/>
            <person name="Hubbard S.S."/>
            <person name="Banfield J.F."/>
        </authorList>
    </citation>
    <scope>NUCLEOTIDE SEQUENCE [LARGE SCALE GENOMIC DNA]</scope>
</reference>
<evidence type="ECO:0000256" key="5">
    <source>
        <dbReference type="ARBA" id="ARBA00035462"/>
    </source>
</evidence>